<dbReference type="Gene3D" id="1.10.260.40">
    <property type="entry name" value="lambda repressor-like DNA-binding domains"/>
    <property type="match status" value="1"/>
</dbReference>
<name>A0ABU2M4K0_9ACTN</name>
<keyword evidence="3" id="KW-1185">Reference proteome</keyword>
<dbReference type="Pfam" id="PF13560">
    <property type="entry name" value="HTH_31"/>
    <property type="match status" value="1"/>
</dbReference>
<dbReference type="InterPro" id="IPR010982">
    <property type="entry name" value="Lambda_DNA-bd_dom_sf"/>
</dbReference>
<protein>
    <submittedName>
        <fullName evidence="2">Helix-turn-helix transcriptional regulator</fullName>
    </submittedName>
</protein>
<evidence type="ECO:0000259" key="1">
    <source>
        <dbReference type="PROSITE" id="PS50943"/>
    </source>
</evidence>
<evidence type="ECO:0000313" key="3">
    <source>
        <dbReference type="Proteomes" id="UP001183390"/>
    </source>
</evidence>
<dbReference type="EMBL" id="JAVREP010000001">
    <property type="protein sequence ID" value="MDT0327559.1"/>
    <property type="molecule type" value="Genomic_DNA"/>
</dbReference>
<sequence length="295" mass="32477">MTEAEQDADQGPVVQRALLVDALVRLRRESGRTQKQVSESLDWSQAKIIRIEGGKQSISRTDLEAMLRLYGAGEGETARRLVELNRYAGREGWWGRYRAEGVPADDLRMVGYEAGASLIRQAQNAFVPALLQTPEYTEAVIGLFRRGTDGADAAVALCRERQDRLGEGGRAPRRIHVLDEAVIRRRVGANEDPGIMPAQLRRLVAEAARDEVDIRVVPFGRGSHPGMRGPMTLLSFEGPLDDVLYLEGAGGADLVEDGETIAEYDRAFDELLTEHALGERESVALIEEAAVRMEG</sequence>
<feature type="domain" description="HTH cro/C1-type" evidence="1">
    <location>
        <begin position="23"/>
        <end position="71"/>
    </location>
</feature>
<reference evidence="3" key="1">
    <citation type="submission" date="2023-07" db="EMBL/GenBank/DDBJ databases">
        <title>30 novel species of actinomycetes from the DSMZ collection.</title>
        <authorList>
            <person name="Nouioui I."/>
        </authorList>
    </citation>
    <scope>NUCLEOTIDE SEQUENCE [LARGE SCALE GENOMIC DNA]</scope>
    <source>
        <strain evidence="3">DSM 44743</strain>
    </source>
</reference>
<organism evidence="2 3">
    <name type="scientific">Nocardiopsis lambiniae</name>
    <dbReference type="NCBI Taxonomy" id="3075539"/>
    <lineage>
        <taxon>Bacteria</taxon>
        <taxon>Bacillati</taxon>
        <taxon>Actinomycetota</taxon>
        <taxon>Actinomycetes</taxon>
        <taxon>Streptosporangiales</taxon>
        <taxon>Nocardiopsidaceae</taxon>
        <taxon>Nocardiopsis</taxon>
    </lineage>
</organism>
<dbReference type="CDD" id="cd00093">
    <property type="entry name" value="HTH_XRE"/>
    <property type="match status" value="1"/>
</dbReference>
<dbReference type="RefSeq" id="WP_311510316.1">
    <property type="nucleotide sequence ID" value="NZ_JAVREP010000001.1"/>
</dbReference>
<proteinExistence type="predicted"/>
<dbReference type="InterPro" id="IPR043917">
    <property type="entry name" value="DUF5753"/>
</dbReference>
<dbReference type="PROSITE" id="PS50943">
    <property type="entry name" value="HTH_CROC1"/>
    <property type="match status" value="1"/>
</dbReference>
<dbReference type="SMART" id="SM00530">
    <property type="entry name" value="HTH_XRE"/>
    <property type="match status" value="1"/>
</dbReference>
<evidence type="ECO:0000313" key="2">
    <source>
        <dbReference type="EMBL" id="MDT0327559.1"/>
    </source>
</evidence>
<dbReference type="Proteomes" id="UP001183390">
    <property type="component" value="Unassembled WGS sequence"/>
</dbReference>
<dbReference type="InterPro" id="IPR001387">
    <property type="entry name" value="Cro/C1-type_HTH"/>
</dbReference>
<comment type="caution">
    <text evidence="2">The sequence shown here is derived from an EMBL/GenBank/DDBJ whole genome shotgun (WGS) entry which is preliminary data.</text>
</comment>
<accession>A0ABU2M4K0</accession>
<dbReference type="Pfam" id="PF19054">
    <property type="entry name" value="DUF5753"/>
    <property type="match status" value="1"/>
</dbReference>
<gene>
    <name evidence="2" type="ORF">RM479_03955</name>
</gene>
<dbReference type="SUPFAM" id="SSF47413">
    <property type="entry name" value="lambda repressor-like DNA-binding domains"/>
    <property type="match status" value="1"/>
</dbReference>